<gene>
    <name evidence="2" type="ORF">GCM10010339_87300</name>
</gene>
<evidence type="ECO:0000256" key="1">
    <source>
        <dbReference type="SAM" id="Phobius"/>
    </source>
</evidence>
<protein>
    <submittedName>
        <fullName evidence="2">Uncharacterized protein</fullName>
    </submittedName>
</protein>
<keyword evidence="3" id="KW-1185">Reference proteome</keyword>
<proteinExistence type="predicted"/>
<dbReference type="AlphaFoldDB" id="A0A919D8B0"/>
<reference evidence="2" key="2">
    <citation type="submission" date="2020-09" db="EMBL/GenBank/DDBJ databases">
        <authorList>
            <person name="Sun Q."/>
            <person name="Ohkuma M."/>
        </authorList>
    </citation>
    <scope>NUCLEOTIDE SEQUENCE</scope>
    <source>
        <strain evidence="2">JCM 4714</strain>
    </source>
</reference>
<reference evidence="2" key="1">
    <citation type="journal article" date="2014" name="Int. J. Syst. Evol. Microbiol.">
        <title>Complete genome sequence of Corynebacterium casei LMG S-19264T (=DSM 44701T), isolated from a smear-ripened cheese.</title>
        <authorList>
            <consortium name="US DOE Joint Genome Institute (JGI-PGF)"/>
            <person name="Walter F."/>
            <person name="Albersmeier A."/>
            <person name="Kalinowski J."/>
            <person name="Ruckert C."/>
        </authorList>
    </citation>
    <scope>NUCLEOTIDE SEQUENCE</scope>
    <source>
        <strain evidence="2">JCM 4714</strain>
    </source>
</reference>
<evidence type="ECO:0000313" key="3">
    <source>
        <dbReference type="Proteomes" id="UP000655443"/>
    </source>
</evidence>
<evidence type="ECO:0000313" key="2">
    <source>
        <dbReference type="EMBL" id="GHE14795.1"/>
    </source>
</evidence>
<feature type="transmembrane region" description="Helical" evidence="1">
    <location>
        <begin position="151"/>
        <end position="175"/>
    </location>
</feature>
<keyword evidence="1" id="KW-0812">Transmembrane</keyword>
<keyword evidence="1" id="KW-1133">Transmembrane helix</keyword>
<organism evidence="2 3">
    <name type="scientific">Streptomyces alanosinicus</name>
    <dbReference type="NCBI Taxonomy" id="68171"/>
    <lineage>
        <taxon>Bacteria</taxon>
        <taxon>Bacillati</taxon>
        <taxon>Actinomycetota</taxon>
        <taxon>Actinomycetes</taxon>
        <taxon>Kitasatosporales</taxon>
        <taxon>Streptomycetaceae</taxon>
        <taxon>Streptomyces</taxon>
    </lineage>
</organism>
<dbReference type="Proteomes" id="UP000655443">
    <property type="component" value="Unassembled WGS sequence"/>
</dbReference>
<keyword evidence="1" id="KW-0472">Membrane</keyword>
<accession>A0A919D8B0</accession>
<sequence length="176" mass="19461">MTSSGLTSRRSRPLRKLPASRTQGAPVLVAWTVDECWRCDTPGVPVTWVGPVQWDGESAPFRLCEPCLTAIERKAQAHFARRTFQDSGALASLCHHEPPTDPVILMRSPMESPSRVQYVSLVLTGLGIRAHADGRTGREAWRIMRRRHPRLTWAVTIAYALVIGGLAVTVVARLVT</sequence>
<comment type="caution">
    <text evidence="2">The sequence shown here is derived from an EMBL/GenBank/DDBJ whole genome shotgun (WGS) entry which is preliminary data.</text>
</comment>
<name>A0A919D8B0_9ACTN</name>
<dbReference type="EMBL" id="BMVG01000054">
    <property type="protein sequence ID" value="GHE14795.1"/>
    <property type="molecule type" value="Genomic_DNA"/>
</dbReference>